<evidence type="ECO:0000313" key="8">
    <source>
        <dbReference type="Proteomes" id="UP000037848"/>
    </source>
</evidence>
<evidence type="ECO:0000256" key="3">
    <source>
        <dbReference type="ARBA" id="ARBA00022989"/>
    </source>
</evidence>
<keyword evidence="4 5" id="KW-0472">Membrane</keyword>
<dbReference type="PRINTS" id="PR01035">
    <property type="entry name" value="TCRTETA"/>
</dbReference>
<evidence type="ECO:0000259" key="6">
    <source>
        <dbReference type="PROSITE" id="PS50850"/>
    </source>
</evidence>
<gene>
    <name evidence="7" type="ORF">ADS77_01360</name>
</gene>
<feature type="domain" description="Major facilitator superfamily (MFS) profile" evidence="6">
    <location>
        <begin position="18"/>
        <end position="398"/>
    </location>
</feature>
<feature type="transmembrane region" description="Helical" evidence="5">
    <location>
        <begin position="379"/>
        <end position="397"/>
    </location>
</feature>
<dbReference type="InterPro" id="IPR011701">
    <property type="entry name" value="MFS"/>
</dbReference>
<dbReference type="Pfam" id="PF07690">
    <property type="entry name" value="MFS_1"/>
    <property type="match status" value="1"/>
</dbReference>
<dbReference type="STRING" id="187330.AMS58_05125"/>
<sequence>MSNLVNNETVPQTDAPFSLKPLMFETFVCTMALMAFAALAAPIARVIGLEAWQLGTAMTVAGVAWVVMARFWGKLSDRNGRRPVMLFGLAGFVISYALLALFIDFAMQTVMVQGLAFVGIVIGRSIAGVFYAAVPATSAALVADHISPKQRAAAMAGIGASSAAGMVIGPSFVGLIGPYSLSIPLYITAVLPAIALIVIWHVLPRREHHVKPDGNSLKLNDMRLRWPVIVAFVATFSVAVAQITVGFFALDRLLLEPANTARTAGVALAIVGVTLIVAQIILRKLDWQPRRLIKCGGLIAAAGFACTVFASTPLVLCLSYGVAGFGMGWVFPSVSALAANSVEAHEQGAAAGTISAAQGLGVVVGPIVGTGVYSIDIGLPYGLIAVMLLLAICWRPLK</sequence>
<feature type="transmembrane region" description="Helical" evidence="5">
    <location>
        <begin position="115"/>
        <end position="142"/>
    </location>
</feature>
<dbReference type="PANTHER" id="PTHR23546">
    <property type="entry name" value="TRANSPORT PROTEIN"/>
    <property type="match status" value="1"/>
</dbReference>
<feature type="transmembrane region" description="Helical" evidence="5">
    <location>
        <begin position="154"/>
        <end position="177"/>
    </location>
</feature>
<dbReference type="Proteomes" id="UP000037848">
    <property type="component" value="Unassembled WGS sequence"/>
</dbReference>
<reference evidence="7 8" key="1">
    <citation type="submission" date="2015-08" db="EMBL/GenBank/DDBJ databases">
        <title>Draft Genome Sequence of Pseudoalteromonas porphyrae UCD-SED14.</title>
        <authorList>
            <person name="Coil D.A."/>
            <person name="Jospin G."/>
            <person name="Lee R.D."/>
            <person name="Eisen J.A."/>
        </authorList>
    </citation>
    <scope>NUCLEOTIDE SEQUENCE [LARGE SCALE GENOMIC DNA]</scope>
    <source>
        <strain evidence="7 8">UCD-SED14</strain>
    </source>
</reference>
<dbReference type="OrthoDB" id="65739at2"/>
<dbReference type="InterPro" id="IPR020846">
    <property type="entry name" value="MFS_dom"/>
</dbReference>
<keyword evidence="8" id="KW-1185">Reference proteome</keyword>
<dbReference type="SUPFAM" id="SSF103473">
    <property type="entry name" value="MFS general substrate transporter"/>
    <property type="match status" value="1"/>
</dbReference>
<keyword evidence="2 5" id="KW-0812">Transmembrane</keyword>
<feature type="transmembrane region" description="Helical" evidence="5">
    <location>
        <begin position="292"/>
        <end position="312"/>
    </location>
</feature>
<dbReference type="PATRIC" id="fig|187330.3.peg.283"/>
<feature type="transmembrane region" description="Helical" evidence="5">
    <location>
        <begin position="51"/>
        <end position="72"/>
    </location>
</feature>
<evidence type="ECO:0000313" key="7">
    <source>
        <dbReference type="EMBL" id="KPH65604.1"/>
    </source>
</evidence>
<comment type="caution">
    <text evidence="7">The sequence shown here is derived from an EMBL/GenBank/DDBJ whole genome shotgun (WGS) entry which is preliminary data.</text>
</comment>
<evidence type="ECO:0000256" key="1">
    <source>
        <dbReference type="ARBA" id="ARBA00004141"/>
    </source>
</evidence>
<dbReference type="EMBL" id="LHPH01000001">
    <property type="protein sequence ID" value="KPH65604.1"/>
    <property type="molecule type" value="Genomic_DNA"/>
</dbReference>
<feature type="transmembrane region" description="Helical" evidence="5">
    <location>
        <begin position="183"/>
        <end position="203"/>
    </location>
</feature>
<dbReference type="RefSeq" id="WP_054452524.1">
    <property type="nucleotide sequence ID" value="NZ_LHPH01000001.1"/>
</dbReference>
<accession>A0A0N1ENB0</accession>
<dbReference type="CDD" id="cd17330">
    <property type="entry name" value="MFS_SLC46_TetA_like"/>
    <property type="match status" value="1"/>
</dbReference>
<protein>
    <submittedName>
        <fullName evidence="7">MFS transporter</fullName>
    </submittedName>
</protein>
<evidence type="ECO:0000256" key="2">
    <source>
        <dbReference type="ARBA" id="ARBA00022692"/>
    </source>
</evidence>
<feature type="transmembrane region" description="Helical" evidence="5">
    <location>
        <begin position="224"/>
        <end position="249"/>
    </location>
</feature>
<dbReference type="GO" id="GO:0022857">
    <property type="term" value="F:transmembrane transporter activity"/>
    <property type="evidence" value="ECO:0007669"/>
    <property type="project" value="InterPro"/>
</dbReference>
<organism evidence="7 8">
    <name type="scientific">Pseudoalteromonas porphyrae</name>
    <dbReference type="NCBI Taxonomy" id="187330"/>
    <lineage>
        <taxon>Bacteria</taxon>
        <taxon>Pseudomonadati</taxon>
        <taxon>Pseudomonadota</taxon>
        <taxon>Gammaproteobacteria</taxon>
        <taxon>Alteromonadales</taxon>
        <taxon>Pseudoalteromonadaceae</taxon>
        <taxon>Pseudoalteromonas</taxon>
    </lineage>
</organism>
<keyword evidence="3 5" id="KW-1133">Transmembrane helix</keyword>
<dbReference type="GO" id="GO:0016020">
    <property type="term" value="C:membrane"/>
    <property type="evidence" value="ECO:0007669"/>
    <property type="project" value="UniProtKB-SubCell"/>
</dbReference>
<dbReference type="Gene3D" id="1.20.1250.20">
    <property type="entry name" value="MFS general substrate transporter like domains"/>
    <property type="match status" value="1"/>
</dbReference>
<dbReference type="AlphaFoldDB" id="A0A0N1ENB0"/>
<name>A0A0N1ENB0_9GAMM</name>
<dbReference type="InterPro" id="IPR001958">
    <property type="entry name" value="Tet-R_TetA/multi-R_MdtG-like"/>
</dbReference>
<evidence type="ECO:0000256" key="5">
    <source>
        <dbReference type="SAM" id="Phobius"/>
    </source>
</evidence>
<dbReference type="InterPro" id="IPR036259">
    <property type="entry name" value="MFS_trans_sf"/>
</dbReference>
<feature type="transmembrane region" description="Helical" evidence="5">
    <location>
        <begin position="84"/>
        <end position="103"/>
    </location>
</feature>
<dbReference type="PANTHER" id="PTHR23546:SF1">
    <property type="entry name" value="MEMBRANE PROTEIN"/>
    <property type="match status" value="1"/>
</dbReference>
<feature type="transmembrane region" description="Helical" evidence="5">
    <location>
        <begin position="261"/>
        <end position="280"/>
    </location>
</feature>
<comment type="subcellular location">
    <subcellularLocation>
        <location evidence="1">Membrane</location>
        <topology evidence="1">Multi-pass membrane protein</topology>
    </subcellularLocation>
</comment>
<feature type="transmembrane region" description="Helical" evidence="5">
    <location>
        <begin position="22"/>
        <end position="45"/>
    </location>
</feature>
<evidence type="ECO:0000256" key="4">
    <source>
        <dbReference type="ARBA" id="ARBA00023136"/>
    </source>
</evidence>
<proteinExistence type="predicted"/>
<dbReference type="PROSITE" id="PS50850">
    <property type="entry name" value="MFS"/>
    <property type="match status" value="1"/>
</dbReference>